<gene>
    <name evidence="1" type="ORF">OV287_16535</name>
</gene>
<name>A0ABT4A362_9BACT</name>
<comment type="caution">
    <text evidence="1">The sequence shown here is derived from an EMBL/GenBank/DDBJ whole genome shotgun (WGS) entry which is preliminary data.</text>
</comment>
<organism evidence="1 2">
    <name type="scientific">Archangium lansingense</name>
    <dbReference type="NCBI Taxonomy" id="2995310"/>
    <lineage>
        <taxon>Bacteria</taxon>
        <taxon>Pseudomonadati</taxon>
        <taxon>Myxococcota</taxon>
        <taxon>Myxococcia</taxon>
        <taxon>Myxococcales</taxon>
        <taxon>Cystobacterineae</taxon>
        <taxon>Archangiaceae</taxon>
        <taxon>Archangium</taxon>
    </lineage>
</organism>
<accession>A0ABT4A362</accession>
<proteinExistence type="predicted"/>
<evidence type="ECO:0000313" key="1">
    <source>
        <dbReference type="EMBL" id="MCY1076083.1"/>
    </source>
</evidence>
<dbReference type="EMBL" id="JAPNKA010000001">
    <property type="protein sequence ID" value="MCY1076083.1"/>
    <property type="molecule type" value="Genomic_DNA"/>
</dbReference>
<protein>
    <submittedName>
        <fullName evidence="1">Uncharacterized protein</fullName>
    </submittedName>
</protein>
<reference evidence="1 2" key="1">
    <citation type="submission" date="2022-11" db="EMBL/GenBank/DDBJ databases">
        <title>Minimal conservation of predation-associated metabolite biosynthetic gene clusters underscores biosynthetic potential of Myxococcota including descriptions for ten novel species: Archangium lansinium sp. nov., Myxococcus landrumus sp. nov., Nannocystis bai.</title>
        <authorList>
            <person name="Ahearne A."/>
            <person name="Stevens C."/>
            <person name="Phillips K."/>
        </authorList>
    </citation>
    <scope>NUCLEOTIDE SEQUENCE [LARGE SCALE GENOMIC DNA]</scope>
    <source>
        <strain evidence="1 2">MIWBW</strain>
    </source>
</reference>
<keyword evidence="2" id="KW-1185">Reference proteome</keyword>
<dbReference type="RefSeq" id="WP_267534990.1">
    <property type="nucleotide sequence ID" value="NZ_JAPNKA010000001.1"/>
</dbReference>
<evidence type="ECO:0000313" key="2">
    <source>
        <dbReference type="Proteomes" id="UP001207654"/>
    </source>
</evidence>
<dbReference type="Proteomes" id="UP001207654">
    <property type="component" value="Unassembled WGS sequence"/>
</dbReference>
<sequence>MARTRKQPPSSSGREALRKNGMMAHLLDSLDAGQDIGHYGRLVFAMVARYFLDEQELRDTLLQDPSCDERQALALIEQVKARDYSPPRREKVLQFQAQQEFPLCPNPNDPDACNVYKDLQFPESVYEHITDYREQKAHTHEEDAPAAG</sequence>